<evidence type="ECO:0008006" key="4">
    <source>
        <dbReference type="Google" id="ProtNLM"/>
    </source>
</evidence>
<feature type="signal peptide" evidence="1">
    <location>
        <begin position="1"/>
        <end position="23"/>
    </location>
</feature>
<dbReference type="EMBL" id="QKVK01000004">
    <property type="protein sequence ID" value="PZF76826.1"/>
    <property type="molecule type" value="Genomic_DNA"/>
</dbReference>
<reference evidence="3" key="1">
    <citation type="submission" date="2018-06" db="EMBL/GenBank/DDBJ databases">
        <title>Aestuariibacter litoralis strain KCTC 52945T.</title>
        <authorList>
            <person name="Li X."/>
            <person name="Salam N."/>
            <person name="Li J.-L."/>
            <person name="Chen Y.-M."/>
            <person name="Yang Z.-W."/>
            <person name="Zhang L.-Y."/>
            <person name="Han M.-X."/>
            <person name="Xiao M."/>
            <person name="Li W.-J."/>
        </authorList>
    </citation>
    <scope>NUCLEOTIDE SEQUENCE [LARGE SCALE GENOMIC DNA]</scope>
    <source>
        <strain evidence="3">KCTC 52945</strain>
    </source>
</reference>
<comment type="caution">
    <text evidence="2">The sequence shown here is derived from an EMBL/GenBank/DDBJ whole genome shotgun (WGS) entry which is preliminary data.</text>
</comment>
<evidence type="ECO:0000256" key="1">
    <source>
        <dbReference type="SAM" id="SignalP"/>
    </source>
</evidence>
<organism evidence="2 3">
    <name type="scientific">Aestuariivirga litoralis</name>
    <dbReference type="NCBI Taxonomy" id="2650924"/>
    <lineage>
        <taxon>Bacteria</taxon>
        <taxon>Pseudomonadati</taxon>
        <taxon>Pseudomonadota</taxon>
        <taxon>Alphaproteobacteria</taxon>
        <taxon>Hyphomicrobiales</taxon>
        <taxon>Aestuariivirgaceae</taxon>
        <taxon>Aestuariivirga</taxon>
    </lineage>
</organism>
<accession>A0A2W2BTP7</accession>
<gene>
    <name evidence="2" type="ORF">DK847_10150</name>
</gene>
<dbReference type="AlphaFoldDB" id="A0A2W2BTP7"/>
<sequence length="135" mass="14534">MNLLRPALLSLAALAALPTASHAAQTATKDFACTTGFTCSLTFTPAATTFYIGAVSCQWSNKLVNLVQANIVKKANKAIDFAYPFALTQDERNARGMFRTDADAVQVLATQELQVTLQLTKSGANYGTCYVLLYD</sequence>
<feature type="chain" id="PRO_5015948636" description="DUF992 domain-containing protein" evidence="1">
    <location>
        <begin position="24"/>
        <end position="135"/>
    </location>
</feature>
<dbReference type="RefSeq" id="WP_111198323.1">
    <property type="nucleotide sequence ID" value="NZ_QKVK01000004.1"/>
</dbReference>
<proteinExistence type="predicted"/>
<name>A0A2W2BTP7_9HYPH</name>
<dbReference type="Proteomes" id="UP000248795">
    <property type="component" value="Unassembled WGS sequence"/>
</dbReference>
<keyword evidence="3" id="KW-1185">Reference proteome</keyword>
<protein>
    <recommendedName>
        <fullName evidence="4">DUF992 domain-containing protein</fullName>
    </recommendedName>
</protein>
<evidence type="ECO:0000313" key="2">
    <source>
        <dbReference type="EMBL" id="PZF76826.1"/>
    </source>
</evidence>
<keyword evidence="1" id="KW-0732">Signal</keyword>
<evidence type="ECO:0000313" key="3">
    <source>
        <dbReference type="Proteomes" id="UP000248795"/>
    </source>
</evidence>